<keyword evidence="5" id="KW-1185">Reference proteome</keyword>
<reference evidence="4 5" key="1">
    <citation type="submission" date="2021-06" db="EMBL/GenBank/DDBJ databases">
        <title>Rhodobacteraceae bacterium strain HSP-20.</title>
        <authorList>
            <person name="Chen W.-M."/>
        </authorList>
    </citation>
    <scope>NUCLEOTIDE SEQUENCE [LARGE SCALE GENOMIC DNA]</scope>
    <source>
        <strain evidence="4 5">HSP-20</strain>
    </source>
</reference>
<dbReference type="PANTHER" id="PTHR16026:SF0">
    <property type="entry name" value="CARTILAGE ACIDIC PROTEIN 1"/>
    <property type="match status" value="1"/>
</dbReference>
<evidence type="ECO:0000256" key="2">
    <source>
        <dbReference type="SAM" id="SignalP"/>
    </source>
</evidence>
<gene>
    <name evidence="4" type="ORF">GU927_000880</name>
</gene>
<sequence>MTCTPLLPALLLLATPALAQDPALAPFAEETASAGFTHSFTGEWEFMVGGGTAVFDCSGDGNPDILAAGGTAPAQLFRNDSPQGGALRLTAVPDSGLGETGLSGAYPIDIDGDGILDVALLRVGPDRLMRGLGDCRFTDASADWGFDGLDLWSTAFAATWEKGATFPTLAIGTYIDRTQETFPWGNCTPNHLYRPDATGTRFAAPLPLTPGFCALSLLFTDWDRQGTPDLRVSNDREYYKGGQEQLWRLEPGQPPVAFTEQDGWQRLRIWGMGIAQEDLNFDGFPEFYLTSMADNKLQTLAEIPATGAPLPRYRDIALKSGVTAHRPYTGGDLRPSTAWHAQFGDVNNDGLSDLFVVKGNVWAMPDFAEKDPNNLFLQRPDGTFMESGDKAGVASMRQGRGGALADLNADGLLDMVVINRNEPAQLWRNTGSGLGNWVQIAPAMSGPNRNAIGAWIELRTPDGRIAQREITLGGGHVGATLGWQHFGLGPATTADIRILWPDGTTGPWQTVTANAFWTLPQGGDPVPR</sequence>
<evidence type="ECO:0000256" key="1">
    <source>
        <dbReference type="ARBA" id="ARBA00022729"/>
    </source>
</evidence>
<proteinExistence type="predicted"/>
<evidence type="ECO:0000313" key="5">
    <source>
        <dbReference type="Proteomes" id="UP000731907"/>
    </source>
</evidence>
<feature type="chain" id="PRO_5047094732" evidence="2">
    <location>
        <begin position="20"/>
        <end position="528"/>
    </location>
</feature>
<dbReference type="SUPFAM" id="SSF69318">
    <property type="entry name" value="Integrin alpha N-terminal domain"/>
    <property type="match status" value="2"/>
</dbReference>
<dbReference type="Gene3D" id="2.130.10.130">
    <property type="entry name" value="Integrin alpha, N-terminal"/>
    <property type="match status" value="1"/>
</dbReference>
<organism evidence="4 5">
    <name type="scientific">Paragemmobacter amnigenus</name>
    <dbReference type="NCBI Taxonomy" id="2852097"/>
    <lineage>
        <taxon>Bacteria</taxon>
        <taxon>Pseudomonadati</taxon>
        <taxon>Pseudomonadota</taxon>
        <taxon>Alphaproteobacteria</taxon>
        <taxon>Rhodobacterales</taxon>
        <taxon>Paracoccaceae</taxon>
        <taxon>Paragemmobacter</taxon>
    </lineage>
</organism>
<name>A0ABS6J0G6_9RHOB</name>
<feature type="domain" description="ASPIC/UnbV" evidence="3">
    <location>
        <begin position="451"/>
        <end position="517"/>
    </location>
</feature>
<dbReference type="PANTHER" id="PTHR16026">
    <property type="entry name" value="CARTILAGE ACIDIC PROTEIN 1"/>
    <property type="match status" value="1"/>
</dbReference>
<dbReference type="EMBL" id="JAAATX020000001">
    <property type="protein sequence ID" value="MBU9696389.1"/>
    <property type="molecule type" value="Genomic_DNA"/>
</dbReference>
<feature type="signal peptide" evidence="2">
    <location>
        <begin position="1"/>
        <end position="19"/>
    </location>
</feature>
<dbReference type="RefSeq" id="WP_161760308.1">
    <property type="nucleotide sequence ID" value="NZ_JAAATX020000001.1"/>
</dbReference>
<comment type="caution">
    <text evidence="4">The sequence shown here is derived from an EMBL/GenBank/DDBJ whole genome shotgun (WGS) entry which is preliminary data.</text>
</comment>
<dbReference type="InterPro" id="IPR011519">
    <property type="entry name" value="UnbV_ASPIC"/>
</dbReference>
<dbReference type="InterPro" id="IPR028994">
    <property type="entry name" value="Integrin_alpha_N"/>
</dbReference>
<protein>
    <submittedName>
        <fullName evidence="4">CRTAC1 family protein</fullName>
    </submittedName>
</protein>
<accession>A0ABS6J0G6</accession>
<dbReference type="Pfam" id="PF07593">
    <property type="entry name" value="UnbV_ASPIC"/>
    <property type="match status" value="1"/>
</dbReference>
<evidence type="ECO:0000313" key="4">
    <source>
        <dbReference type="EMBL" id="MBU9696389.1"/>
    </source>
</evidence>
<dbReference type="Proteomes" id="UP000731907">
    <property type="component" value="Unassembled WGS sequence"/>
</dbReference>
<evidence type="ECO:0000259" key="3">
    <source>
        <dbReference type="Pfam" id="PF07593"/>
    </source>
</evidence>
<keyword evidence="1 2" id="KW-0732">Signal</keyword>
<dbReference type="InterPro" id="IPR013517">
    <property type="entry name" value="FG-GAP"/>
</dbReference>
<dbReference type="Pfam" id="PF13517">
    <property type="entry name" value="FG-GAP_3"/>
    <property type="match status" value="2"/>
</dbReference>
<dbReference type="InterPro" id="IPR027039">
    <property type="entry name" value="Crtac1"/>
</dbReference>